<dbReference type="AlphaFoldDB" id="W7T6C9"/>
<feature type="compositionally biased region" description="Acidic residues" evidence="1">
    <location>
        <begin position="64"/>
        <end position="82"/>
    </location>
</feature>
<proteinExistence type="predicted"/>
<protein>
    <submittedName>
        <fullName evidence="3">Basic-leucine zipper domain protein</fullName>
    </submittedName>
</protein>
<reference evidence="3 4" key="1">
    <citation type="journal article" date="2014" name="Mol. Plant">
        <title>Chromosome Scale Genome Assembly and Transcriptome Profiling of Nannochloropsis gaditana in Nitrogen Depletion.</title>
        <authorList>
            <person name="Corteggiani Carpinelli E."/>
            <person name="Telatin A."/>
            <person name="Vitulo N."/>
            <person name="Forcato C."/>
            <person name="D'Angelo M."/>
            <person name="Schiavon R."/>
            <person name="Vezzi A."/>
            <person name="Giacometti G.M."/>
            <person name="Morosinotto T."/>
            <person name="Valle G."/>
        </authorList>
    </citation>
    <scope>NUCLEOTIDE SEQUENCE [LARGE SCALE GENOMIC DNA]</scope>
    <source>
        <strain evidence="3 4">B-31</strain>
    </source>
</reference>
<dbReference type="PROSITE" id="PS00036">
    <property type="entry name" value="BZIP_BASIC"/>
    <property type="match status" value="1"/>
</dbReference>
<feature type="compositionally biased region" description="Basic and acidic residues" evidence="1">
    <location>
        <begin position="45"/>
        <end position="63"/>
    </location>
</feature>
<dbReference type="OrthoDB" id="10419991at2759"/>
<sequence length="213" mass="24270">MPVFHYPADSQTNGTAISYIPVSSQSHPQESGGPSSSPTRQPRGHATDPDCNDLDHEALPTKMDEDEDEDEEEEEEEGWEDEESKRQKRLEQNRKAAHESRQRKKIKYQQLSEALEALRAESLQLSQQSQSMREQLAATRPTRHSQERARLEEENQRLRQALLLALQGLAEDEEEEPIEEEREGGQGEGHSALREEEESKEGNTSVTRAPMLE</sequence>
<feature type="domain" description="BZIP" evidence="2">
    <location>
        <begin position="83"/>
        <end position="140"/>
    </location>
</feature>
<feature type="compositionally biased region" description="Basic and acidic residues" evidence="1">
    <location>
        <begin position="83"/>
        <end position="100"/>
    </location>
</feature>
<dbReference type="InterPro" id="IPR046347">
    <property type="entry name" value="bZIP_sf"/>
</dbReference>
<feature type="region of interest" description="Disordered" evidence="1">
    <location>
        <begin position="170"/>
        <end position="213"/>
    </location>
</feature>
<feature type="region of interest" description="Disordered" evidence="1">
    <location>
        <begin position="1"/>
        <end position="106"/>
    </location>
</feature>
<accession>W7T6C9</accession>
<feature type="compositionally biased region" description="Acidic residues" evidence="1">
    <location>
        <begin position="170"/>
        <end position="182"/>
    </location>
</feature>
<dbReference type="Proteomes" id="UP000019335">
    <property type="component" value="Unassembled WGS sequence"/>
</dbReference>
<feature type="compositionally biased region" description="Basic and acidic residues" evidence="1">
    <location>
        <begin position="144"/>
        <end position="154"/>
    </location>
</feature>
<evidence type="ECO:0000259" key="2">
    <source>
        <dbReference type="PROSITE" id="PS50217"/>
    </source>
</evidence>
<evidence type="ECO:0000313" key="3">
    <source>
        <dbReference type="EMBL" id="EWM22077.1"/>
    </source>
</evidence>
<dbReference type="PROSITE" id="PS50217">
    <property type="entry name" value="BZIP"/>
    <property type="match status" value="1"/>
</dbReference>
<dbReference type="SUPFAM" id="SSF57959">
    <property type="entry name" value="Leucine zipper domain"/>
    <property type="match status" value="1"/>
</dbReference>
<feature type="region of interest" description="Disordered" evidence="1">
    <location>
        <begin position="123"/>
        <end position="154"/>
    </location>
</feature>
<evidence type="ECO:0000313" key="4">
    <source>
        <dbReference type="Proteomes" id="UP000019335"/>
    </source>
</evidence>
<dbReference type="Gene3D" id="1.20.5.170">
    <property type="match status" value="1"/>
</dbReference>
<dbReference type="EMBL" id="AZIL01002280">
    <property type="protein sequence ID" value="EWM22077.1"/>
    <property type="molecule type" value="Genomic_DNA"/>
</dbReference>
<feature type="compositionally biased region" description="Polar residues" evidence="1">
    <location>
        <begin position="9"/>
        <end position="40"/>
    </location>
</feature>
<organism evidence="3 4">
    <name type="scientific">Nannochloropsis gaditana</name>
    <dbReference type="NCBI Taxonomy" id="72520"/>
    <lineage>
        <taxon>Eukaryota</taxon>
        <taxon>Sar</taxon>
        <taxon>Stramenopiles</taxon>
        <taxon>Ochrophyta</taxon>
        <taxon>Eustigmatophyceae</taxon>
        <taxon>Eustigmatales</taxon>
        <taxon>Monodopsidaceae</taxon>
        <taxon>Nannochloropsis</taxon>
    </lineage>
</organism>
<evidence type="ECO:0000256" key="1">
    <source>
        <dbReference type="SAM" id="MobiDB-lite"/>
    </source>
</evidence>
<gene>
    <name evidence="3" type="ORF">Naga_100039g39</name>
</gene>
<keyword evidence="4" id="KW-1185">Reference proteome</keyword>
<dbReference type="GO" id="GO:0003700">
    <property type="term" value="F:DNA-binding transcription factor activity"/>
    <property type="evidence" value="ECO:0007669"/>
    <property type="project" value="InterPro"/>
</dbReference>
<comment type="caution">
    <text evidence="3">The sequence shown here is derived from an EMBL/GenBank/DDBJ whole genome shotgun (WGS) entry which is preliminary data.</text>
</comment>
<dbReference type="InterPro" id="IPR004827">
    <property type="entry name" value="bZIP"/>
</dbReference>
<name>W7T6C9_9STRA</name>
<dbReference type="Pfam" id="PF00170">
    <property type="entry name" value="bZIP_1"/>
    <property type="match status" value="1"/>
</dbReference>